<evidence type="ECO:0000256" key="3">
    <source>
        <dbReference type="ARBA" id="ARBA00022475"/>
    </source>
</evidence>
<keyword evidence="4 7" id="KW-0812">Transmembrane</keyword>
<dbReference type="InterPro" id="IPR000515">
    <property type="entry name" value="MetI-like"/>
</dbReference>
<dbReference type="Pfam" id="PF12911">
    <property type="entry name" value="OppC_N"/>
    <property type="match status" value="1"/>
</dbReference>
<organism evidence="9 10">
    <name type="scientific">Lachnospira intestinalis</name>
    <dbReference type="NCBI Taxonomy" id="3133158"/>
    <lineage>
        <taxon>Bacteria</taxon>
        <taxon>Bacillati</taxon>
        <taxon>Bacillota</taxon>
        <taxon>Clostridia</taxon>
        <taxon>Lachnospirales</taxon>
        <taxon>Lachnospiraceae</taxon>
        <taxon>Lachnospira</taxon>
    </lineage>
</organism>
<sequence>MKGFRLIKKIAQNKQGRIGLIILLVLAVTAVFAPLIAPFDPYDVTMRDAKGLAPDKIHWLGTTITTGQDVFSMLIYGTRVSLGIGIITGIAISVLGSLLGVAAGYLGRAVDMIIMRIVDVMLVIPTLPLTILITNIFGKSYVVIVLVFVLFGWPGLARTVRSQVLQMKNADYVKAAELSGAKKGYIMLKHILPGVSNLVVMSTALTSAGIMIAEAGLSFLGLGNPTMISWGKMLSEAQSSGAVLFGQWWMIVAPGIGIFLSVYSFMRVGFAIEEVLNPKMHGQGSVKKLWKHMNGTYLDEVFDTMEEPCKTQSK</sequence>
<protein>
    <submittedName>
        <fullName evidence="9">ABC transporter permease</fullName>
    </submittedName>
</protein>
<keyword evidence="2 7" id="KW-0813">Transport</keyword>
<accession>A0ABV1HA44</accession>
<feature type="transmembrane region" description="Helical" evidence="7">
    <location>
        <begin position="20"/>
        <end position="39"/>
    </location>
</feature>
<evidence type="ECO:0000256" key="7">
    <source>
        <dbReference type="RuleBase" id="RU363032"/>
    </source>
</evidence>
<name>A0ABV1HA44_9FIRM</name>
<feature type="transmembrane region" description="Helical" evidence="7">
    <location>
        <begin position="198"/>
        <end position="222"/>
    </location>
</feature>
<dbReference type="Proteomes" id="UP001546774">
    <property type="component" value="Unassembled WGS sequence"/>
</dbReference>
<dbReference type="InterPro" id="IPR025966">
    <property type="entry name" value="OppC_N"/>
</dbReference>
<dbReference type="PANTHER" id="PTHR43386:SF1">
    <property type="entry name" value="D,D-DIPEPTIDE TRANSPORT SYSTEM PERMEASE PROTEIN DDPC-RELATED"/>
    <property type="match status" value="1"/>
</dbReference>
<keyword evidence="3" id="KW-1003">Cell membrane</keyword>
<dbReference type="Pfam" id="PF00528">
    <property type="entry name" value="BPD_transp_1"/>
    <property type="match status" value="1"/>
</dbReference>
<dbReference type="CDD" id="cd06261">
    <property type="entry name" value="TM_PBP2"/>
    <property type="match status" value="1"/>
</dbReference>
<dbReference type="InterPro" id="IPR035906">
    <property type="entry name" value="MetI-like_sf"/>
</dbReference>
<evidence type="ECO:0000256" key="2">
    <source>
        <dbReference type="ARBA" id="ARBA00022448"/>
    </source>
</evidence>
<dbReference type="EMBL" id="JBBMFS010000018">
    <property type="protein sequence ID" value="MEQ2556136.1"/>
    <property type="molecule type" value="Genomic_DNA"/>
</dbReference>
<reference evidence="9" key="1">
    <citation type="submission" date="2024-03" db="EMBL/GenBank/DDBJ databases">
        <title>Human intestinal bacterial collection.</title>
        <authorList>
            <person name="Pauvert C."/>
            <person name="Hitch T.C.A."/>
            <person name="Clavel T."/>
        </authorList>
    </citation>
    <scope>NUCLEOTIDE SEQUENCE [LARGE SCALE GENOMIC DNA]</scope>
    <source>
        <strain evidence="9">CLA-AA-H89B</strain>
    </source>
</reference>
<feature type="transmembrane region" description="Helical" evidence="7">
    <location>
        <begin position="140"/>
        <end position="157"/>
    </location>
</feature>
<keyword evidence="5 7" id="KW-1133">Transmembrane helix</keyword>
<dbReference type="Gene3D" id="1.10.3720.10">
    <property type="entry name" value="MetI-like"/>
    <property type="match status" value="1"/>
</dbReference>
<comment type="caution">
    <text evidence="9">The sequence shown here is derived from an EMBL/GenBank/DDBJ whole genome shotgun (WGS) entry which is preliminary data.</text>
</comment>
<gene>
    <name evidence="9" type="ORF">WMO37_14180</name>
</gene>
<evidence type="ECO:0000256" key="5">
    <source>
        <dbReference type="ARBA" id="ARBA00022989"/>
    </source>
</evidence>
<evidence type="ECO:0000256" key="4">
    <source>
        <dbReference type="ARBA" id="ARBA00022692"/>
    </source>
</evidence>
<feature type="transmembrane region" description="Helical" evidence="7">
    <location>
        <begin position="113"/>
        <end position="134"/>
    </location>
</feature>
<dbReference type="PROSITE" id="PS50928">
    <property type="entry name" value="ABC_TM1"/>
    <property type="match status" value="1"/>
</dbReference>
<comment type="subcellular location">
    <subcellularLocation>
        <location evidence="1 7">Cell membrane</location>
        <topology evidence="1 7">Multi-pass membrane protein</topology>
    </subcellularLocation>
</comment>
<feature type="transmembrane region" description="Helical" evidence="7">
    <location>
        <begin position="242"/>
        <end position="263"/>
    </location>
</feature>
<dbReference type="SUPFAM" id="SSF161098">
    <property type="entry name" value="MetI-like"/>
    <property type="match status" value="1"/>
</dbReference>
<dbReference type="InterPro" id="IPR050366">
    <property type="entry name" value="BP-dependent_transpt_permease"/>
</dbReference>
<evidence type="ECO:0000313" key="9">
    <source>
        <dbReference type="EMBL" id="MEQ2556136.1"/>
    </source>
</evidence>
<proteinExistence type="inferred from homology"/>
<comment type="similarity">
    <text evidence="7">Belongs to the binding-protein-dependent transport system permease family.</text>
</comment>
<keyword evidence="6 7" id="KW-0472">Membrane</keyword>
<feature type="domain" description="ABC transmembrane type-1" evidence="8">
    <location>
        <begin position="82"/>
        <end position="269"/>
    </location>
</feature>
<feature type="transmembrane region" description="Helical" evidence="7">
    <location>
        <begin position="82"/>
        <end position="106"/>
    </location>
</feature>
<keyword evidence="10" id="KW-1185">Reference proteome</keyword>
<dbReference type="PANTHER" id="PTHR43386">
    <property type="entry name" value="OLIGOPEPTIDE TRANSPORT SYSTEM PERMEASE PROTEIN APPC"/>
    <property type="match status" value="1"/>
</dbReference>
<evidence type="ECO:0000256" key="6">
    <source>
        <dbReference type="ARBA" id="ARBA00023136"/>
    </source>
</evidence>
<evidence type="ECO:0000256" key="1">
    <source>
        <dbReference type="ARBA" id="ARBA00004651"/>
    </source>
</evidence>
<evidence type="ECO:0000313" key="10">
    <source>
        <dbReference type="Proteomes" id="UP001546774"/>
    </source>
</evidence>
<evidence type="ECO:0000259" key="8">
    <source>
        <dbReference type="PROSITE" id="PS50928"/>
    </source>
</evidence>